<name>A0AAD7P2P0_9AGAR</name>
<dbReference type="Gene3D" id="2.60.40.3960">
    <property type="entry name" value="Velvet domain"/>
    <property type="match status" value="1"/>
</dbReference>
<keyword evidence="4" id="KW-0539">Nucleus</keyword>
<comment type="subcellular location">
    <subcellularLocation>
        <location evidence="1">Nucleus</location>
    </subcellularLocation>
</comment>
<keyword evidence="2" id="KW-0805">Transcription regulation</keyword>
<dbReference type="GO" id="GO:0005634">
    <property type="term" value="C:nucleus"/>
    <property type="evidence" value="ECO:0007669"/>
    <property type="project" value="UniProtKB-SubCell"/>
</dbReference>
<organism evidence="7 8">
    <name type="scientific">Mycena maculata</name>
    <dbReference type="NCBI Taxonomy" id="230809"/>
    <lineage>
        <taxon>Eukaryota</taxon>
        <taxon>Fungi</taxon>
        <taxon>Dikarya</taxon>
        <taxon>Basidiomycota</taxon>
        <taxon>Agaricomycotina</taxon>
        <taxon>Agaricomycetes</taxon>
        <taxon>Agaricomycetidae</taxon>
        <taxon>Agaricales</taxon>
        <taxon>Marasmiineae</taxon>
        <taxon>Mycenaceae</taxon>
        <taxon>Mycena</taxon>
    </lineage>
</organism>
<evidence type="ECO:0000256" key="1">
    <source>
        <dbReference type="ARBA" id="ARBA00004123"/>
    </source>
</evidence>
<evidence type="ECO:0000256" key="5">
    <source>
        <dbReference type="SAM" id="MobiDB-lite"/>
    </source>
</evidence>
<dbReference type="Proteomes" id="UP001215280">
    <property type="component" value="Unassembled WGS sequence"/>
</dbReference>
<dbReference type="PANTHER" id="PTHR33572:SF3">
    <property type="entry name" value="VELVET COMPLEX SUBUNIT B"/>
    <property type="match status" value="1"/>
</dbReference>
<feature type="compositionally biased region" description="Polar residues" evidence="5">
    <location>
        <begin position="297"/>
        <end position="313"/>
    </location>
</feature>
<dbReference type="InterPro" id="IPR021740">
    <property type="entry name" value="Velvet"/>
</dbReference>
<evidence type="ECO:0000259" key="6">
    <source>
        <dbReference type="PROSITE" id="PS51821"/>
    </source>
</evidence>
<evidence type="ECO:0000313" key="7">
    <source>
        <dbReference type="EMBL" id="KAJ7785208.1"/>
    </source>
</evidence>
<dbReference type="PANTHER" id="PTHR33572">
    <property type="entry name" value="SPORE DEVELOPMENT REGULATOR VOSA"/>
    <property type="match status" value="1"/>
</dbReference>
<proteinExistence type="predicted"/>
<gene>
    <name evidence="7" type="ORF">DFH07DRAFT_787047</name>
</gene>
<evidence type="ECO:0000256" key="4">
    <source>
        <dbReference type="ARBA" id="ARBA00023242"/>
    </source>
</evidence>
<comment type="caution">
    <text evidence="7">The sequence shown here is derived from an EMBL/GenBank/DDBJ whole genome shotgun (WGS) entry which is preliminary data.</text>
</comment>
<dbReference type="InterPro" id="IPR037525">
    <property type="entry name" value="Velvet_dom"/>
</dbReference>
<keyword evidence="8" id="KW-1185">Reference proteome</keyword>
<evidence type="ECO:0000313" key="8">
    <source>
        <dbReference type="Proteomes" id="UP001215280"/>
    </source>
</evidence>
<dbReference type="AlphaFoldDB" id="A0AAD7P2P0"/>
<dbReference type="InterPro" id="IPR038491">
    <property type="entry name" value="Velvet_dom_sf"/>
</dbReference>
<dbReference type="PROSITE" id="PS51821">
    <property type="entry name" value="VELVET"/>
    <property type="match status" value="1"/>
</dbReference>
<keyword evidence="3" id="KW-0804">Transcription</keyword>
<feature type="domain" description="Velvet" evidence="6">
    <location>
        <begin position="47"/>
        <end position="283"/>
    </location>
</feature>
<feature type="region of interest" description="Disordered" evidence="5">
    <location>
        <begin position="280"/>
        <end position="313"/>
    </location>
</feature>
<protein>
    <submittedName>
        <fullName evidence="7">Velvet factor-domain-containing protein</fullName>
    </submittedName>
</protein>
<reference evidence="7" key="1">
    <citation type="submission" date="2023-03" db="EMBL/GenBank/DDBJ databases">
        <title>Massive genome expansion in bonnet fungi (Mycena s.s.) driven by repeated elements and novel gene families across ecological guilds.</title>
        <authorList>
            <consortium name="Lawrence Berkeley National Laboratory"/>
            <person name="Harder C.B."/>
            <person name="Miyauchi S."/>
            <person name="Viragh M."/>
            <person name="Kuo A."/>
            <person name="Thoen E."/>
            <person name="Andreopoulos B."/>
            <person name="Lu D."/>
            <person name="Skrede I."/>
            <person name="Drula E."/>
            <person name="Henrissat B."/>
            <person name="Morin E."/>
            <person name="Kohler A."/>
            <person name="Barry K."/>
            <person name="LaButti K."/>
            <person name="Morin E."/>
            <person name="Salamov A."/>
            <person name="Lipzen A."/>
            <person name="Mereny Z."/>
            <person name="Hegedus B."/>
            <person name="Baldrian P."/>
            <person name="Stursova M."/>
            <person name="Weitz H."/>
            <person name="Taylor A."/>
            <person name="Grigoriev I.V."/>
            <person name="Nagy L.G."/>
            <person name="Martin F."/>
            <person name="Kauserud H."/>
        </authorList>
    </citation>
    <scope>NUCLEOTIDE SEQUENCE</scope>
    <source>
        <strain evidence="7">CBHHK188m</strain>
    </source>
</reference>
<dbReference type="EMBL" id="JARJLG010000001">
    <property type="protein sequence ID" value="KAJ7785208.1"/>
    <property type="molecule type" value="Genomic_DNA"/>
</dbReference>
<accession>A0AAD7P2P0</accession>
<evidence type="ECO:0000256" key="3">
    <source>
        <dbReference type="ARBA" id="ARBA00023163"/>
    </source>
</evidence>
<sequence length="313" mass="34890">MESRSWRDPGLSYSDLAAPPLQLHIGDGYQYALIPPPIHFAGGRFSGCTIRAELREIQRPQFGRRFGAVDRRVLDDPPVVLLRLFRVYDAGTDKEWSTELEDYDDIALSGLICMADLFEVPAAIFEPSDSQHGPAYTGSKFPSAGTSSSATIFRSLCSLEHKVPLDVLVFINGHAVTERSNRTTSLFGTKFVEPHKITLAGGDRKHILFTFSDLAVQREGCFILRYRFFDLFSSPIGSTSPRIQAECYGGSFRIYSTKEAPALKESTMLTKCLAKQGVRVNLRSKQRSPRKREFDTKQTPGGSSQPSHSNSER</sequence>
<evidence type="ECO:0000256" key="2">
    <source>
        <dbReference type="ARBA" id="ARBA00023015"/>
    </source>
</evidence>
<dbReference type="Pfam" id="PF11754">
    <property type="entry name" value="Velvet"/>
    <property type="match status" value="1"/>
</dbReference>